<dbReference type="Pfam" id="PF07195">
    <property type="entry name" value="FliD_C"/>
    <property type="match status" value="1"/>
</dbReference>
<keyword evidence="8" id="KW-0966">Cell projection</keyword>
<dbReference type="InterPro" id="IPR003481">
    <property type="entry name" value="FliD_N"/>
</dbReference>
<keyword evidence="3" id="KW-0175">Coiled coil</keyword>
<dbReference type="GO" id="GO:0005576">
    <property type="term" value="C:extracellular region"/>
    <property type="evidence" value="ECO:0007669"/>
    <property type="project" value="UniProtKB-SubCell"/>
</dbReference>
<dbReference type="GO" id="GO:0007155">
    <property type="term" value="P:cell adhesion"/>
    <property type="evidence" value="ECO:0007669"/>
    <property type="project" value="InterPro"/>
</dbReference>
<dbReference type="HOGENOM" id="CLU_051679_0_0_0"/>
<dbReference type="InterPro" id="IPR010809">
    <property type="entry name" value="FliD_C"/>
</dbReference>
<evidence type="ECO:0000256" key="2">
    <source>
        <dbReference type="ARBA" id="ARBA00011255"/>
    </source>
</evidence>
<sequence>MAGELTVTGLVNNFDINSVLQQIQAIKSQQILLLQQKQQTVSDKKSALSDIQNILKNIQNTVNNITDPTIAYAKSVNLSNPNVATVSITDPTQVQTGVYSLTVNQLAQNDVYATSNAVSDKNAPLGLSSGTLKITIKGLDYNVVYDNTYSLQSLADQINNVANTYNGDFRAFVVNVGTVSNPQYKLVISGTKTGQENTLTISDTGNLISTLGLDHIKTAQDAQISYEGLTINSSTNTFTNIPGLSLTVNQTGNTTITVNKDSKPITDTLNSIINGYNNLVNTLNKETGKDGRLSGEYSLNIIKSGLYRQLEPLLTNGLINYDRTNENISLDTSKLRDMIENNPNDLQNILTQVKTNVYDYLKTYTQPSGIIDSSLKSYDKQINSIQNMIDQISKRIQTEIQILRNQFIYMQSLQAQYNDISARIQATFGLQTNK</sequence>
<evidence type="ECO:0000313" key="9">
    <source>
        <dbReference type="Proteomes" id="UP000001369"/>
    </source>
</evidence>
<dbReference type="Proteomes" id="UP000001369">
    <property type="component" value="Chromosome"/>
</dbReference>
<dbReference type="GO" id="GO:0009424">
    <property type="term" value="C:bacterial-type flagellum hook"/>
    <property type="evidence" value="ECO:0007669"/>
    <property type="project" value="UniProtKB-UniRule"/>
</dbReference>
<evidence type="ECO:0000256" key="4">
    <source>
        <dbReference type="ARBA" id="ARBA00023143"/>
    </source>
</evidence>
<evidence type="ECO:0000256" key="3">
    <source>
        <dbReference type="ARBA" id="ARBA00023054"/>
    </source>
</evidence>
<dbReference type="Pfam" id="PF02465">
    <property type="entry name" value="FliD_N"/>
    <property type="match status" value="1"/>
</dbReference>
<dbReference type="RefSeq" id="WP_012674252.1">
    <property type="nucleotide sequence ID" value="NC_012438.1"/>
</dbReference>
<dbReference type="KEGG" id="saf:SULAZ_1110"/>
<evidence type="ECO:0000259" key="6">
    <source>
        <dbReference type="Pfam" id="PF02465"/>
    </source>
</evidence>
<dbReference type="GO" id="GO:0009421">
    <property type="term" value="C:bacterial-type flagellum filament cap"/>
    <property type="evidence" value="ECO:0007669"/>
    <property type="project" value="InterPro"/>
</dbReference>
<keyword evidence="8" id="KW-0282">Flagellum</keyword>
<keyword evidence="5" id="KW-0964">Secreted</keyword>
<dbReference type="AlphaFoldDB" id="C1DVE5"/>
<dbReference type="InterPro" id="IPR040026">
    <property type="entry name" value="FliD"/>
</dbReference>
<comment type="similarity">
    <text evidence="1 5">Belongs to the FliD family.</text>
</comment>
<gene>
    <name evidence="8" type="ordered locus">SULAZ_1110</name>
</gene>
<evidence type="ECO:0000313" key="8">
    <source>
        <dbReference type="EMBL" id="ACN98932.1"/>
    </source>
</evidence>
<evidence type="ECO:0000256" key="1">
    <source>
        <dbReference type="ARBA" id="ARBA00009764"/>
    </source>
</evidence>
<keyword evidence="8" id="KW-0969">Cilium</keyword>
<name>C1DVE5_SULAA</name>
<keyword evidence="4 5" id="KW-0975">Bacterial flagellum</keyword>
<comment type="subcellular location">
    <subcellularLocation>
        <location evidence="5">Secreted</location>
    </subcellularLocation>
    <subcellularLocation>
        <location evidence="5">Bacterial flagellum</location>
    </subcellularLocation>
</comment>
<comment type="subunit">
    <text evidence="2 5">Homopentamer.</text>
</comment>
<reference evidence="8 9" key="1">
    <citation type="journal article" date="2009" name="J. Bacteriol.">
        <title>Complete and draft genome sequences of six members of the Aquificales.</title>
        <authorList>
            <person name="Reysenbach A.L."/>
            <person name="Hamamura N."/>
            <person name="Podar M."/>
            <person name="Griffiths E."/>
            <person name="Ferreira S."/>
            <person name="Hochstein R."/>
            <person name="Heidelberg J."/>
            <person name="Johnson J."/>
            <person name="Mead D."/>
            <person name="Pohorille A."/>
            <person name="Sarmiento M."/>
            <person name="Schweighofer K."/>
            <person name="Seshadri R."/>
            <person name="Voytek M.A."/>
        </authorList>
    </citation>
    <scope>NUCLEOTIDE SEQUENCE [LARGE SCALE GENOMIC DNA]</scope>
    <source>
        <strain evidence="9">Az-Fu1 / DSM 15241 / OCM 825</strain>
    </source>
</reference>
<dbReference type="OrthoDB" id="9908at2"/>
<evidence type="ECO:0000256" key="5">
    <source>
        <dbReference type="RuleBase" id="RU362066"/>
    </source>
</evidence>
<proteinExistence type="inferred from homology"/>
<protein>
    <recommendedName>
        <fullName evidence="5">Flagellar hook-associated protein 2</fullName>
        <shortName evidence="5">HAP2</shortName>
    </recommendedName>
    <alternativeName>
        <fullName evidence="5">Flagellar cap protein</fullName>
    </alternativeName>
</protein>
<evidence type="ECO:0000259" key="7">
    <source>
        <dbReference type="Pfam" id="PF07195"/>
    </source>
</evidence>
<dbReference type="PANTHER" id="PTHR30288:SF0">
    <property type="entry name" value="FLAGELLAR HOOK-ASSOCIATED PROTEIN 2"/>
    <property type="match status" value="1"/>
</dbReference>
<organism evidence="8 9">
    <name type="scientific">Sulfurihydrogenibium azorense (strain DSM 15241 / OCM 825 / Az-Fu1)</name>
    <dbReference type="NCBI Taxonomy" id="204536"/>
    <lineage>
        <taxon>Bacteria</taxon>
        <taxon>Pseudomonadati</taxon>
        <taxon>Aquificota</taxon>
        <taxon>Aquificia</taxon>
        <taxon>Aquificales</taxon>
        <taxon>Hydrogenothermaceae</taxon>
        <taxon>Sulfurihydrogenibium</taxon>
    </lineage>
</organism>
<feature type="domain" description="Flagellar hook-associated protein 2 N-terminal" evidence="6">
    <location>
        <begin position="13"/>
        <end position="110"/>
    </location>
</feature>
<dbReference type="EMBL" id="CP001229">
    <property type="protein sequence ID" value="ACN98932.1"/>
    <property type="molecule type" value="Genomic_DNA"/>
</dbReference>
<dbReference type="PANTHER" id="PTHR30288">
    <property type="entry name" value="FLAGELLAR CAP/ASSEMBLY PROTEIN FLID"/>
    <property type="match status" value="1"/>
</dbReference>
<keyword evidence="9" id="KW-1185">Reference proteome</keyword>
<comment type="function">
    <text evidence="5">Required for morphogenesis and for the elongation of the flagellar filament by facilitating polymerization of the flagellin monomers at the tip of growing filament. Forms a capping structure, which prevents flagellin subunits (transported through the central channel of the flagellum) from leaking out without polymerization at the distal end.</text>
</comment>
<accession>C1DVE5</accession>
<dbReference type="GO" id="GO:0071973">
    <property type="term" value="P:bacterial-type flagellum-dependent cell motility"/>
    <property type="evidence" value="ECO:0007669"/>
    <property type="project" value="TreeGrafter"/>
</dbReference>
<dbReference type="eggNOG" id="COG1345">
    <property type="taxonomic scope" value="Bacteria"/>
</dbReference>
<dbReference type="STRING" id="204536.SULAZ_1110"/>
<feature type="domain" description="Flagellar hook-associated protein 2 C-terminal" evidence="7">
    <location>
        <begin position="219"/>
        <end position="418"/>
    </location>
</feature>